<accession>A0A162TSC6</accession>
<dbReference type="Proteomes" id="UP000076603">
    <property type="component" value="Unassembled WGS sequence"/>
</dbReference>
<evidence type="ECO:0000313" key="2">
    <source>
        <dbReference type="EMBL" id="KZL92995.1"/>
    </source>
</evidence>
<dbReference type="PATRIC" id="fig|1121326.3.peg.2823"/>
<keyword evidence="3" id="KW-1185">Reference proteome</keyword>
<evidence type="ECO:0000313" key="3">
    <source>
        <dbReference type="Proteomes" id="UP000076603"/>
    </source>
</evidence>
<keyword evidence="1" id="KW-1133">Transmembrane helix</keyword>
<keyword evidence="1" id="KW-0812">Transmembrane</keyword>
<comment type="caution">
    <text evidence="2">The sequence shown here is derived from an EMBL/GenBank/DDBJ whole genome shotgun (WGS) entry which is preliminary data.</text>
</comment>
<reference evidence="2 3" key="1">
    <citation type="submission" date="2016-04" db="EMBL/GenBank/DDBJ databases">
        <title>Genome sequence of Clostridium magnum DSM 2767.</title>
        <authorList>
            <person name="Poehlein A."/>
            <person name="Uhlig R."/>
            <person name="Fischer R."/>
            <person name="Bahl H."/>
            <person name="Daniel R."/>
        </authorList>
    </citation>
    <scope>NUCLEOTIDE SEQUENCE [LARGE SCALE GENOMIC DNA]</scope>
    <source>
        <strain evidence="2 3">DSM 2767</strain>
    </source>
</reference>
<keyword evidence="1" id="KW-0472">Membrane</keyword>
<evidence type="ECO:0000256" key="1">
    <source>
        <dbReference type="SAM" id="Phobius"/>
    </source>
</evidence>
<protein>
    <submittedName>
        <fullName evidence="2">Uncharacterized protein</fullName>
    </submittedName>
</protein>
<gene>
    <name evidence="2" type="ORF">CLMAG_28090</name>
</gene>
<name>A0A162TSC6_9CLOT</name>
<proteinExistence type="predicted"/>
<sequence length="164" mass="18542">MEIKRTLSYILVFFGICYLLGNFSANMTQKIYFSYIPDLVNELKERLDQNETLYLDGQMLQAYVISTGEELAFENRTVKWNNLDALSSSKNSKYKVVKESNKVSVTSIDEMNKTSLSAIKSFDIVILIKNIAVIVVGIAIAIAMYKIYFSRKGMPATTPKVVNP</sequence>
<dbReference type="RefSeq" id="WP_066622915.1">
    <property type="nucleotide sequence ID" value="NZ_FQXL01000049.1"/>
</dbReference>
<dbReference type="EMBL" id="LWAE01000002">
    <property type="protein sequence ID" value="KZL92995.1"/>
    <property type="molecule type" value="Genomic_DNA"/>
</dbReference>
<feature type="transmembrane region" description="Helical" evidence="1">
    <location>
        <begin position="124"/>
        <end position="145"/>
    </location>
</feature>
<feature type="transmembrane region" description="Helical" evidence="1">
    <location>
        <begin position="7"/>
        <end position="25"/>
    </location>
</feature>
<dbReference type="AlphaFoldDB" id="A0A162TSC6"/>
<organism evidence="2 3">
    <name type="scientific">Clostridium magnum DSM 2767</name>
    <dbReference type="NCBI Taxonomy" id="1121326"/>
    <lineage>
        <taxon>Bacteria</taxon>
        <taxon>Bacillati</taxon>
        <taxon>Bacillota</taxon>
        <taxon>Clostridia</taxon>
        <taxon>Eubacteriales</taxon>
        <taxon>Clostridiaceae</taxon>
        <taxon>Clostridium</taxon>
    </lineage>
</organism>